<keyword evidence="2" id="KW-0547">Nucleotide-binding</keyword>
<evidence type="ECO:0000256" key="5">
    <source>
        <dbReference type="ARBA" id="ARBA00022840"/>
    </source>
</evidence>
<dbReference type="PROSITE" id="PS50011">
    <property type="entry name" value="PROTEIN_KINASE_DOM"/>
    <property type="match status" value="1"/>
</dbReference>
<evidence type="ECO:0000256" key="6">
    <source>
        <dbReference type="ARBA" id="ARBA00024334"/>
    </source>
</evidence>
<dbReference type="PROSITE" id="PS50222">
    <property type="entry name" value="EF_HAND_2"/>
    <property type="match status" value="1"/>
</dbReference>
<dbReference type="EMBL" id="LDAU01000232">
    <property type="protein sequence ID" value="KRW98655.1"/>
    <property type="molecule type" value="Genomic_DNA"/>
</dbReference>
<organism evidence="10 11">
    <name type="scientific">Pseudocohnilembus persalinus</name>
    <name type="common">Ciliate</name>
    <dbReference type="NCBI Taxonomy" id="266149"/>
    <lineage>
        <taxon>Eukaryota</taxon>
        <taxon>Sar</taxon>
        <taxon>Alveolata</taxon>
        <taxon>Ciliophora</taxon>
        <taxon>Intramacronucleata</taxon>
        <taxon>Oligohymenophorea</taxon>
        <taxon>Scuticociliatia</taxon>
        <taxon>Philasterida</taxon>
        <taxon>Pseudocohnilembidae</taxon>
        <taxon>Pseudocohnilembus</taxon>
    </lineage>
</organism>
<dbReference type="GO" id="GO:0005509">
    <property type="term" value="F:calcium ion binding"/>
    <property type="evidence" value="ECO:0007669"/>
    <property type="project" value="InterPro"/>
</dbReference>
<reference evidence="10 11" key="1">
    <citation type="journal article" date="2015" name="Sci. Rep.">
        <title>Genome of the facultative scuticociliatosis pathogen Pseudocohnilembus persalinus provides insight into its virulence through horizontal gene transfer.</title>
        <authorList>
            <person name="Xiong J."/>
            <person name="Wang G."/>
            <person name="Cheng J."/>
            <person name="Tian M."/>
            <person name="Pan X."/>
            <person name="Warren A."/>
            <person name="Jiang C."/>
            <person name="Yuan D."/>
            <person name="Miao W."/>
        </authorList>
    </citation>
    <scope>NUCLEOTIDE SEQUENCE [LARGE SCALE GENOMIC DNA]</scope>
    <source>
        <strain evidence="10">36N120E</strain>
    </source>
</reference>
<dbReference type="InterPro" id="IPR045269">
    <property type="entry name" value="Atg1-like"/>
</dbReference>
<accession>A0A0V0Q936</accession>
<comment type="similarity">
    <text evidence="6">Belongs to the protein kinase superfamily. Ser/Thr protein kinase family. CDPK subfamily.</text>
</comment>
<keyword evidence="5" id="KW-0067">ATP-binding</keyword>
<dbReference type="PANTHER" id="PTHR24348">
    <property type="entry name" value="SERINE/THREONINE-PROTEIN KINASE UNC-51-RELATED"/>
    <property type="match status" value="1"/>
</dbReference>
<keyword evidence="3 10" id="KW-0418">Kinase</keyword>
<feature type="compositionally biased region" description="Low complexity" evidence="7">
    <location>
        <begin position="334"/>
        <end position="354"/>
    </location>
</feature>
<protein>
    <submittedName>
        <fullName evidence="10">Protein kinase-like domain</fullName>
    </submittedName>
</protein>
<dbReference type="AlphaFoldDB" id="A0A0V0Q936"/>
<dbReference type="CDD" id="cd00180">
    <property type="entry name" value="PKc"/>
    <property type="match status" value="1"/>
</dbReference>
<dbReference type="PROSITE" id="PS00018">
    <property type="entry name" value="EF_HAND_1"/>
    <property type="match status" value="1"/>
</dbReference>
<feature type="compositionally biased region" description="Low complexity" evidence="7">
    <location>
        <begin position="189"/>
        <end position="198"/>
    </location>
</feature>
<dbReference type="InterPro" id="IPR011009">
    <property type="entry name" value="Kinase-like_dom_sf"/>
</dbReference>
<dbReference type="Gene3D" id="1.10.238.10">
    <property type="entry name" value="EF-hand"/>
    <property type="match status" value="1"/>
</dbReference>
<evidence type="ECO:0000256" key="4">
    <source>
        <dbReference type="ARBA" id="ARBA00022837"/>
    </source>
</evidence>
<dbReference type="InParanoid" id="A0A0V0Q936"/>
<dbReference type="InterPro" id="IPR000719">
    <property type="entry name" value="Prot_kinase_dom"/>
</dbReference>
<name>A0A0V0Q936_PSEPJ</name>
<feature type="compositionally biased region" description="Polar residues" evidence="7">
    <location>
        <begin position="199"/>
        <end position="212"/>
    </location>
</feature>
<dbReference type="Gene3D" id="1.10.510.10">
    <property type="entry name" value="Transferase(Phosphotransferase) domain 1"/>
    <property type="match status" value="1"/>
</dbReference>
<evidence type="ECO:0000259" key="8">
    <source>
        <dbReference type="PROSITE" id="PS50011"/>
    </source>
</evidence>
<dbReference type="GO" id="GO:0005524">
    <property type="term" value="F:ATP binding"/>
    <property type="evidence" value="ECO:0007669"/>
    <property type="project" value="UniProtKB-KW"/>
</dbReference>
<feature type="compositionally biased region" description="Polar residues" evidence="7">
    <location>
        <begin position="133"/>
        <end position="150"/>
    </location>
</feature>
<dbReference type="InterPro" id="IPR011992">
    <property type="entry name" value="EF-hand-dom_pair"/>
</dbReference>
<keyword evidence="11" id="KW-1185">Reference proteome</keyword>
<dbReference type="InterPro" id="IPR002048">
    <property type="entry name" value="EF_hand_dom"/>
</dbReference>
<feature type="compositionally biased region" description="Low complexity" evidence="7">
    <location>
        <begin position="252"/>
        <end position="264"/>
    </location>
</feature>
<evidence type="ECO:0000313" key="11">
    <source>
        <dbReference type="Proteomes" id="UP000054937"/>
    </source>
</evidence>
<gene>
    <name evidence="10" type="ORF">PPERSA_00243</name>
</gene>
<keyword evidence="1" id="KW-0808">Transferase</keyword>
<dbReference type="GO" id="GO:0010506">
    <property type="term" value="P:regulation of autophagy"/>
    <property type="evidence" value="ECO:0007669"/>
    <property type="project" value="InterPro"/>
</dbReference>
<feature type="region of interest" description="Disordered" evidence="7">
    <location>
        <begin position="130"/>
        <end position="151"/>
    </location>
</feature>
<evidence type="ECO:0000256" key="7">
    <source>
        <dbReference type="SAM" id="MobiDB-lite"/>
    </source>
</evidence>
<evidence type="ECO:0000313" key="10">
    <source>
        <dbReference type="EMBL" id="KRW98655.1"/>
    </source>
</evidence>
<evidence type="ECO:0000256" key="1">
    <source>
        <dbReference type="ARBA" id="ARBA00022679"/>
    </source>
</evidence>
<dbReference type="OMA" id="MQITINT"/>
<proteinExistence type="inferred from homology"/>
<dbReference type="Proteomes" id="UP000054937">
    <property type="component" value="Unassembled WGS sequence"/>
</dbReference>
<dbReference type="GO" id="GO:0005776">
    <property type="term" value="C:autophagosome"/>
    <property type="evidence" value="ECO:0007669"/>
    <property type="project" value="TreeGrafter"/>
</dbReference>
<dbReference type="InterPro" id="IPR018247">
    <property type="entry name" value="EF_Hand_1_Ca_BS"/>
</dbReference>
<feature type="region of interest" description="Disordered" evidence="7">
    <location>
        <begin position="238"/>
        <end position="273"/>
    </location>
</feature>
<feature type="region of interest" description="Disordered" evidence="7">
    <location>
        <begin position="334"/>
        <end position="379"/>
    </location>
</feature>
<dbReference type="PANTHER" id="PTHR24348:SF22">
    <property type="entry name" value="NON-SPECIFIC SERINE_THREONINE PROTEIN KINASE"/>
    <property type="match status" value="1"/>
</dbReference>
<dbReference type="GO" id="GO:0016020">
    <property type="term" value="C:membrane"/>
    <property type="evidence" value="ECO:0007669"/>
    <property type="project" value="TreeGrafter"/>
</dbReference>
<evidence type="ECO:0000256" key="2">
    <source>
        <dbReference type="ARBA" id="ARBA00022741"/>
    </source>
</evidence>
<dbReference type="SUPFAM" id="SSF47473">
    <property type="entry name" value="EF-hand"/>
    <property type="match status" value="1"/>
</dbReference>
<feature type="domain" description="EF-hand" evidence="9">
    <location>
        <begin position="815"/>
        <end position="850"/>
    </location>
</feature>
<keyword evidence="4" id="KW-0106">Calcium</keyword>
<feature type="domain" description="Protein kinase" evidence="8">
    <location>
        <begin position="454"/>
        <end position="710"/>
    </location>
</feature>
<evidence type="ECO:0000259" key="9">
    <source>
        <dbReference type="PROSITE" id="PS50222"/>
    </source>
</evidence>
<dbReference type="GO" id="GO:0000407">
    <property type="term" value="C:phagophore assembly site"/>
    <property type="evidence" value="ECO:0007669"/>
    <property type="project" value="TreeGrafter"/>
</dbReference>
<dbReference type="GO" id="GO:0000045">
    <property type="term" value="P:autophagosome assembly"/>
    <property type="evidence" value="ECO:0007669"/>
    <property type="project" value="TreeGrafter"/>
</dbReference>
<feature type="compositionally biased region" description="Basic and acidic residues" evidence="7">
    <location>
        <begin position="355"/>
        <end position="364"/>
    </location>
</feature>
<feature type="region of interest" description="Disordered" evidence="7">
    <location>
        <begin position="177"/>
        <end position="222"/>
    </location>
</feature>
<dbReference type="CDD" id="cd00051">
    <property type="entry name" value="EFh"/>
    <property type="match status" value="1"/>
</dbReference>
<dbReference type="Pfam" id="PF00069">
    <property type="entry name" value="Pkinase"/>
    <property type="match status" value="1"/>
</dbReference>
<dbReference type="GO" id="GO:0005829">
    <property type="term" value="C:cytosol"/>
    <property type="evidence" value="ECO:0007669"/>
    <property type="project" value="TreeGrafter"/>
</dbReference>
<dbReference type="GO" id="GO:0004674">
    <property type="term" value="F:protein serine/threonine kinase activity"/>
    <property type="evidence" value="ECO:0007669"/>
    <property type="project" value="InterPro"/>
</dbReference>
<feature type="compositionally biased region" description="Polar residues" evidence="7">
    <location>
        <begin position="365"/>
        <end position="379"/>
    </location>
</feature>
<comment type="caution">
    <text evidence="10">The sequence shown here is derived from an EMBL/GenBank/DDBJ whole genome shotgun (WGS) entry which is preliminary data.</text>
</comment>
<evidence type="ECO:0000256" key="3">
    <source>
        <dbReference type="ARBA" id="ARBA00022777"/>
    </source>
</evidence>
<dbReference type="FunFam" id="1.10.510.10:FF:000737">
    <property type="entry name" value="Protein kinase, putative"/>
    <property type="match status" value="1"/>
</dbReference>
<dbReference type="SUPFAM" id="SSF56112">
    <property type="entry name" value="Protein kinase-like (PK-like)"/>
    <property type="match status" value="1"/>
</dbReference>
<sequence length="978" mass="113549">MHHLKAHSKTKSEIPSQNIMQTDFTISSPKLKYPTILTSQQSQMLEQQQIQKKLDKYKDKQISQTEQNSSISQIASEKTFFNPFYQISVSKYNDSQQVMLKQSKTENIQSDNNSNQIQTDLSLQLKDTPKISKYNSNDSNQLANDQSQNGVKPKFISFKQSSYKGFDNKLQKIQKINIDPVDKKKQKISSKNNSLKNSCYTARNSNNNSLVNSPFHRSRSGQKNNFYGSDLISSFSSQERLNSTVKKSPRLNNNNDQNFQQTTNKKSKFQACSPQAQNKLAEQFIKNQISIQKLSSPKNNIESILKKNSQKQPKQIPQAVIFLNPQQKSSNFSLKLKNRSQSSSSSTQISLNKTQKNDKIEKEQNSFYSTERSPSRLSAYSNNNRANIYLYDNQDTCIDASFTSEKSFKNYHIESVALSMESSPNNSNYKKFENPQFFDQYVSSQNQDLGAYYFNEKDLIGQGNLSTVYKGQRKKDGKEVAIKKLDNEKINNSKMQQYLKNEIEVMKLIDSKNVVKFYGSVSKKNNQYIVTEICKQDLREYLDQQPYQRIPEDQAIGIISQVINGFKEIIQNDCIHRELKPENILISENKTFKIADFGVSKNVNISSDLTINESVGSSLYMSPQILQNQDYTSKSDVWSLGLMLYQMIFGKMPWPSRDIKSLLYNIQNYPLQFHVDLPISQVTKNFIESCLQIEEKNRISWEQISVHPLFQKKIKNTQKIQFNDKAKSTLFQIQTYLKFYKINVELGIGHTFYEIQQVFEQIFVNFASQNEYSYKKDKKTIKMSVFKNLINFYDFRDIKDQGALLISEIQEVICHNQINVDYLFTMYDLDQSGTLTLGEFKVFLRGFLPGLTDKELNLCFDALDKYKSGEIKNTKLAFTLAKNLQVFKIDSNHNQLKAKKLQQKIQEYLKLPQNYQLKCDSLRQLENCPIYNFPQFQKLIRNIDPNLPVLDIHVLFEYLDDEKKGIIRNKIIQIYLIR</sequence>